<reference evidence="1 2" key="1">
    <citation type="journal article" date="2021" name="Nat. Plants">
        <title>The Taxus genome provides insights into paclitaxel biosynthesis.</title>
        <authorList>
            <person name="Xiong X."/>
            <person name="Gou J."/>
            <person name="Liao Q."/>
            <person name="Li Y."/>
            <person name="Zhou Q."/>
            <person name="Bi G."/>
            <person name="Li C."/>
            <person name="Du R."/>
            <person name="Wang X."/>
            <person name="Sun T."/>
            <person name="Guo L."/>
            <person name="Liang H."/>
            <person name="Lu P."/>
            <person name="Wu Y."/>
            <person name="Zhang Z."/>
            <person name="Ro D.K."/>
            <person name="Shang Y."/>
            <person name="Huang S."/>
            <person name="Yan J."/>
        </authorList>
    </citation>
    <scope>NUCLEOTIDE SEQUENCE [LARGE SCALE GENOMIC DNA]</scope>
    <source>
        <strain evidence="1">Ta-2019</strain>
    </source>
</reference>
<proteinExistence type="predicted"/>
<protein>
    <submittedName>
        <fullName evidence="1">Uncharacterized protein</fullName>
    </submittedName>
</protein>
<sequence length="52" mass="5893">QLTKRALLTYELLPRITGVLLISGHHGLLYTSPQTNAIIRQMQVYASETLLR</sequence>
<evidence type="ECO:0000313" key="1">
    <source>
        <dbReference type="EMBL" id="KAH9328334.1"/>
    </source>
</evidence>
<feature type="non-terminal residue" evidence="1">
    <location>
        <position position="1"/>
    </location>
</feature>
<accession>A0AA38GT34</accession>
<evidence type="ECO:0000313" key="2">
    <source>
        <dbReference type="Proteomes" id="UP000824469"/>
    </source>
</evidence>
<dbReference type="Proteomes" id="UP000824469">
    <property type="component" value="Unassembled WGS sequence"/>
</dbReference>
<feature type="non-terminal residue" evidence="1">
    <location>
        <position position="52"/>
    </location>
</feature>
<comment type="caution">
    <text evidence="1">The sequence shown here is derived from an EMBL/GenBank/DDBJ whole genome shotgun (WGS) entry which is preliminary data.</text>
</comment>
<keyword evidence="2" id="KW-1185">Reference proteome</keyword>
<name>A0AA38GT34_TAXCH</name>
<dbReference type="AlphaFoldDB" id="A0AA38GT34"/>
<dbReference type="EMBL" id="JAHRHJ020000001">
    <property type="protein sequence ID" value="KAH9328334.1"/>
    <property type="molecule type" value="Genomic_DNA"/>
</dbReference>
<gene>
    <name evidence="1" type="ORF">KI387_000442</name>
</gene>
<organism evidence="1 2">
    <name type="scientific">Taxus chinensis</name>
    <name type="common">Chinese yew</name>
    <name type="synonym">Taxus wallichiana var. chinensis</name>
    <dbReference type="NCBI Taxonomy" id="29808"/>
    <lineage>
        <taxon>Eukaryota</taxon>
        <taxon>Viridiplantae</taxon>
        <taxon>Streptophyta</taxon>
        <taxon>Embryophyta</taxon>
        <taxon>Tracheophyta</taxon>
        <taxon>Spermatophyta</taxon>
        <taxon>Pinopsida</taxon>
        <taxon>Pinidae</taxon>
        <taxon>Conifers II</taxon>
        <taxon>Cupressales</taxon>
        <taxon>Taxaceae</taxon>
        <taxon>Taxus</taxon>
    </lineage>
</organism>